<dbReference type="AlphaFoldDB" id="H2XZJ6"/>
<dbReference type="STRING" id="7719.ENSCINP00000035080"/>
<reference evidence="4" key="3">
    <citation type="submission" date="2025-08" db="UniProtKB">
        <authorList>
            <consortium name="Ensembl"/>
        </authorList>
    </citation>
    <scope>IDENTIFICATION</scope>
</reference>
<protein>
    <recommendedName>
        <fullName evidence="2">Sister chromatid cohesion protein DCC1</fullName>
    </recommendedName>
</protein>
<dbReference type="PANTHER" id="PTHR13395">
    <property type="entry name" value="SISTER CHROMATID COHESION PROTEIN DCC1-RELATED"/>
    <property type="match status" value="1"/>
</dbReference>
<reference evidence="5" key="1">
    <citation type="journal article" date="2002" name="Science">
        <title>The draft genome of Ciona intestinalis: insights into chordate and vertebrate origins.</title>
        <authorList>
            <person name="Dehal P."/>
            <person name="Satou Y."/>
            <person name="Campbell R.K."/>
            <person name="Chapman J."/>
            <person name="Degnan B."/>
            <person name="De Tomaso A."/>
            <person name="Davidson B."/>
            <person name="Di Gregorio A."/>
            <person name="Gelpke M."/>
            <person name="Goodstein D.M."/>
            <person name="Harafuji N."/>
            <person name="Hastings K.E."/>
            <person name="Ho I."/>
            <person name="Hotta K."/>
            <person name="Huang W."/>
            <person name="Kawashima T."/>
            <person name="Lemaire P."/>
            <person name="Martinez D."/>
            <person name="Meinertzhagen I.A."/>
            <person name="Necula S."/>
            <person name="Nonaka M."/>
            <person name="Putnam N."/>
            <person name="Rash S."/>
            <person name="Saiga H."/>
            <person name="Satake M."/>
            <person name="Terry A."/>
            <person name="Yamada L."/>
            <person name="Wang H.G."/>
            <person name="Awazu S."/>
            <person name="Azumi K."/>
            <person name="Boore J."/>
            <person name="Branno M."/>
            <person name="Chin-Bow S."/>
            <person name="DeSantis R."/>
            <person name="Doyle S."/>
            <person name="Francino P."/>
            <person name="Keys D.N."/>
            <person name="Haga S."/>
            <person name="Hayashi H."/>
            <person name="Hino K."/>
            <person name="Imai K.S."/>
            <person name="Inaba K."/>
            <person name="Kano S."/>
            <person name="Kobayashi K."/>
            <person name="Kobayashi M."/>
            <person name="Lee B.I."/>
            <person name="Makabe K.W."/>
            <person name="Manohar C."/>
            <person name="Matassi G."/>
            <person name="Medina M."/>
            <person name="Mochizuki Y."/>
            <person name="Mount S."/>
            <person name="Morishita T."/>
            <person name="Miura S."/>
            <person name="Nakayama A."/>
            <person name="Nishizaka S."/>
            <person name="Nomoto H."/>
            <person name="Ohta F."/>
            <person name="Oishi K."/>
            <person name="Rigoutsos I."/>
            <person name="Sano M."/>
            <person name="Sasaki A."/>
            <person name="Sasakura Y."/>
            <person name="Shoguchi E."/>
            <person name="Shin-i T."/>
            <person name="Spagnuolo A."/>
            <person name="Stainier D."/>
            <person name="Suzuki M.M."/>
            <person name="Tassy O."/>
            <person name="Takatori N."/>
            <person name="Tokuoka M."/>
            <person name="Yagi K."/>
            <person name="Yoshizaki F."/>
            <person name="Wada S."/>
            <person name="Zhang C."/>
            <person name="Hyatt P.D."/>
            <person name="Larimer F."/>
            <person name="Detter C."/>
            <person name="Doggett N."/>
            <person name="Glavina T."/>
            <person name="Hawkins T."/>
            <person name="Richardson P."/>
            <person name="Lucas S."/>
            <person name="Kohara Y."/>
            <person name="Levine M."/>
            <person name="Satoh N."/>
            <person name="Rokhsar D.S."/>
        </authorList>
    </citation>
    <scope>NUCLEOTIDE SEQUENCE [LARGE SCALE GENOMIC DNA]</scope>
</reference>
<dbReference type="PANTHER" id="PTHR13395:SF6">
    <property type="entry name" value="SISTER CHROMATID COHESION PROTEIN DCC1"/>
    <property type="match status" value="1"/>
</dbReference>
<dbReference type="Proteomes" id="UP000008144">
    <property type="component" value="Chromosome 11"/>
</dbReference>
<reference evidence="4" key="4">
    <citation type="submission" date="2025-09" db="UniProtKB">
        <authorList>
            <consortium name="Ensembl"/>
        </authorList>
    </citation>
    <scope>IDENTIFICATION</scope>
</reference>
<name>H2XZJ6_CIOIN</name>
<organism evidence="4 5">
    <name type="scientific">Ciona intestinalis</name>
    <name type="common">Transparent sea squirt</name>
    <name type="synonym">Ascidia intestinalis</name>
    <dbReference type="NCBI Taxonomy" id="7719"/>
    <lineage>
        <taxon>Eukaryota</taxon>
        <taxon>Metazoa</taxon>
        <taxon>Chordata</taxon>
        <taxon>Tunicata</taxon>
        <taxon>Ascidiacea</taxon>
        <taxon>Phlebobranchia</taxon>
        <taxon>Cionidae</taxon>
        <taxon>Ciona</taxon>
    </lineage>
</organism>
<dbReference type="InParanoid" id="H2XZJ6"/>
<dbReference type="HOGENOM" id="CLU_034504_1_1_1"/>
<dbReference type="GO" id="GO:0000785">
    <property type="term" value="C:chromatin"/>
    <property type="evidence" value="ECO:0000318"/>
    <property type="project" value="GO_Central"/>
</dbReference>
<dbReference type="OMA" id="DSESWPF"/>
<evidence type="ECO:0000313" key="5">
    <source>
        <dbReference type="Proteomes" id="UP000008144"/>
    </source>
</evidence>
<dbReference type="GO" id="GO:0031390">
    <property type="term" value="C:Ctf18 RFC-like complex"/>
    <property type="evidence" value="ECO:0000318"/>
    <property type="project" value="GO_Central"/>
</dbReference>
<accession>H2XZJ6</accession>
<evidence type="ECO:0000256" key="2">
    <source>
        <dbReference type="ARBA" id="ARBA00017682"/>
    </source>
</evidence>
<evidence type="ECO:0000313" key="4">
    <source>
        <dbReference type="Ensembl" id="ENSCINP00000035080.1"/>
    </source>
</evidence>
<proteinExistence type="inferred from homology"/>
<dbReference type="GO" id="GO:0006260">
    <property type="term" value="P:DNA replication"/>
    <property type="evidence" value="ECO:0007669"/>
    <property type="project" value="UniProtKB-KW"/>
</dbReference>
<reference evidence="4" key="2">
    <citation type="journal article" date="2008" name="Genome Biol.">
        <title>Improved genome assembly and evidence-based global gene model set for the chordate Ciona intestinalis: new insight into intron and operon populations.</title>
        <authorList>
            <person name="Satou Y."/>
            <person name="Mineta K."/>
            <person name="Ogasawara M."/>
            <person name="Sasakura Y."/>
            <person name="Shoguchi E."/>
            <person name="Ueno K."/>
            <person name="Yamada L."/>
            <person name="Matsumoto J."/>
            <person name="Wasserscheid J."/>
            <person name="Dewar K."/>
            <person name="Wiley G.B."/>
            <person name="Macmil S.L."/>
            <person name="Roe B.A."/>
            <person name="Zeller R.W."/>
            <person name="Hastings K.E."/>
            <person name="Lemaire P."/>
            <person name="Lindquist E."/>
            <person name="Endo T."/>
            <person name="Hotta K."/>
            <person name="Inaba K."/>
        </authorList>
    </citation>
    <scope>NUCLEOTIDE SEQUENCE [LARGE SCALE GENOMIC DNA]</scope>
    <source>
        <strain evidence="4">wild type</strain>
    </source>
</reference>
<dbReference type="GO" id="GO:0000775">
    <property type="term" value="C:chromosome, centromeric region"/>
    <property type="evidence" value="ECO:0000318"/>
    <property type="project" value="GO_Central"/>
</dbReference>
<dbReference type="GeneTree" id="ENSGT00390000017400"/>
<evidence type="ECO:0000256" key="1">
    <source>
        <dbReference type="ARBA" id="ARBA00007017"/>
    </source>
</evidence>
<dbReference type="EMBL" id="EAAA01000660">
    <property type="status" value="NOT_ANNOTATED_CDS"/>
    <property type="molecule type" value="Genomic_DNA"/>
</dbReference>
<dbReference type="FunCoup" id="H2XZJ6">
    <property type="interactions" value="375"/>
</dbReference>
<dbReference type="Ensembl" id="ENSCINT00000032888.1">
    <property type="protein sequence ID" value="ENSCINP00000035080.1"/>
    <property type="gene ID" value="ENSCING00000019394.1"/>
</dbReference>
<dbReference type="GO" id="GO:0034088">
    <property type="term" value="P:maintenance of mitotic sister chromatid cohesion"/>
    <property type="evidence" value="ECO:0000318"/>
    <property type="project" value="GO_Central"/>
</dbReference>
<dbReference type="InterPro" id="IPR019128">
    <property type="entry name" value="Dcc1"/>
</dbReference>
<comment type="similarity">
    <text evidence="1">Belongs to the DCC1 family.</text>
</comment>
<keyword evidence="3" id="KW-0235">DNA replication</keyword>
<keyword evidence="5" id="KW-1185">Reference proteome</keyword>
<evidence type="ECO:0000256" key="3">
    <source>
        <dbReference type="ARBA" id="ARBA00022705"/>
    </source>
</evidence>
<sequence>MCDTDILSDIKDVRARLELAKLDIRDLKQPTQVLTFDEDANDQDVTLLELDKSVLQVIQNGGSLVIRGNEDDTAVLCTDDSTFSLKRAVTSNSLILVPDCTTNKDDLHDTIDDEISLLYRSAVGWKSDYLEMQRIHPQTSRLLSLLQQSYYKGPQFEEEQAGKCFTLSELMNEIQASEVEVMTFLCKINSCCIEGKWRLLDFGYIVECMGELLQLIECESWSCGRVPFVEAVEKINDSGELVPSFILKHLLGSYGFQVDSDEDVVCYQLDETKICRFFAEMLLRDVSKFNLKEFLEVWKSSVPSGMVADEKYLLGLALIDKTSNPHTVKLFKVDQLPIDMQQRFNSLFTVKEKWTYEQIEPYIEDICVKGQTVSAMLTKHARSSTMDGVKYFSTRKPITT</sequence>
<dbReference type="Pfam" id="PF09724">
    <property type="entry name" value="Dcc1"/>
    <property type="match status" value="1"/>
</dbReference>